<dbReference type="HOGENOM" id="CLU_2809551_0_0_4"/>
<evidence type="ECO:0000313" key="2">
    <source>
        <dbReference type="Proteomes" id="UP000061603"/>
    </source>
</evidence>
<name>A0A0C5JLZ7_9PROT</name>
<proteinExistence type="predicted"/>
<dbReference type="AlphaFoldDB" id="A0A0C5JLZ7"/>
<sequence>MNEHVCIALADRPNAGCHYESLDRERLDSELERFGHGFNNMVMGQRPHLFSSSVTFMGDEHIRQDVA</sequence>
<reference evidence="1 2" key="1">
    <citation type="journal article" date="2015" name="Genome Announc.">
        <title>Complete Genome Sequence of a Novel Bacterium within the Family Rhodocyclaceae That Degrades Polycyclic Aromatic Hydrocarbons.</title>
        <authorList>
            <person name="Singleton D.R."/>
            <person name="Dickey A.N."/>
            <person name="Scholl E.H."/>
            <person name="Wright F.A."/>
            <person name="Aitken M.D."/>
        </authorList>
    </citation>
    <scope>NUCLEOTIDE SEQUENCE [LARGE SCALE GENOMIC DNA]</scope>
    <source>
        <strain evidence="2">PG1-Ca6</strain>
    </source>
</reference>
<keyword evidence="2" id="KW-1185">Reference proteome</keyword>
<organism evidence="1 2">
    <name type="scientific">Rugosibacter aromaticivorans</name>
    <dbReference type="NCBI Taxonomy" id="1565605"/>
    <lineage>
        <taxon>Bacteria</taxon>
        <taxon>Pseudomonadati</taxon>
        <taxon>Pseudomonadota</taxon>
        <taxon>Betaproteobacteria</taxon>
        <taxon>Nitrosomonadales</taxon>
        <taxon>Sterolibacteriaceae</taxon>
        <taxon>Rugosibacter</taxon>
    </lineage>
</organism>
<dbReference type="STRING" id="1565605.PG1C_07970"/>
<dbReference type="RefSeq" id="WP_202634324.1">
    <property type="nucleotide sequence ID" value="NZ_CP010554.1"/>
</dbReference>
<dbReference type="EMBL" id="CP010554">
    <property type="protein sequence ID" value="AJP48416.1"/>
    <property type="molecule type" value="Genomic_DNA"/>
</dbReference>
<evidence type="ECO:0000313" key="1">
    <source>
        <dbReference type="EMBL" id="AJP48416.1"/>
    </source>
</evidence>
<dbReference type="KEGG" id="rbu:PG1C_07970"/>
<gene>
    <name evidence="1" type="ORF">PG1C_07970</name>
</gene>
<dbReference type="Proteomes" id="UP000061603">
    <property type="component" value="Chromosome"/>
</dbReference>
<accession>A0A0C5JLZ7</accession>
<protein>
    <submittedName>
        <fullName evidence="1">Uncharacterized protein</fullName>
    </submittedName>
</protein>